<dbReference type="RefSeq" id="WP_015389070.1">
    <property type="nucleotide sequence ID" value="NC_020283.1"/>
</dbReference>
<dbReference type="AlphaFoldDB" id="M1M5Q7"/>
<dbReference type="Gene3D" id="3.40.1280.10">
    <property type="match status" value="1"/>
</dbReference>
<comment type="catalytic activity">
    <reaction evidence="6">
        <text>pseudouridine(1915) in 23S rRNA + S-adenosyl-L-methionine = N(3)-methylpseudouridine(1915) in 23S rRNA + S-adenosyl-L-homocysteine + H(+)</text>
        <dbReference type="Rhea" id="RHEA:42752"/>
        <dbReference type="Rhea" id="RHEA-COMP:10221"/>
        <dbReference type="Rhea" id="RHEA-COMP:10222"/>
        <dbReference type="ChEBI" id="CHEBI:15378"/>
        <dbReference type="ChEBI" id="CHEBI:57856"/>
        <dbReference type="ChEBI" id="CHEBI:59789"/>
        <dbReference type="ChEBI" id="CHEBI:65314"/>
        <dbReference type="ChEBI" id="CHEBI:74486"/>
        <dbReference type="EC" id="2.1.1.177"/>
    </reaction>
</comment>
<dbReference type="InterPro" id="IPR003742">
    <property type="entry name" value="RlmH-like"/>
</dbReference>
<gene>
    <name evidence="6" type="primary">rlmH</name>
    <name evidence="7" type="ORF">CDEE_0437</name>
</gene>
<evidence type="ECO:0000256" key="2">
    <source>
        <dbReference type="ARBA" id="ARBA00022603"/>
    </source>
</evidence>
<evidence type="ECO:0000256" key="5">
    <source>
        <dbReference type="ARBA" id="ARBA00038303"/>
    </source>
</evidence>
<organism evidence="7 8">
    <name type="scientific">Candidatus Kinetoplastidibacterium crithidiae TCC036E</name>
    <dbReference type="NCBI Taxonomy" id="1208918"/>
    <lineage>
        <taxon>Bacteria</taxon>
        <taxon>Pseudomonadati</taxon>
        <taxon>Pseudomonadota</taxon>
        <taxon>Betaproteobacteria</taxon>
        <taxon>Candidatus Kinetoplastidibacterium</taxon>
    </lineage>
</organism>
<evidence type="ECO:0000313" key="7">
    <source>
        <dbReference type="EMBL" id="AGF47490.1"/>
    </source>
</evidence>
<feature type="binding site" evidence="6">
    <location>
        <position position="103"/>
    </location>
    <ligand>
        <name>S-adenosyl-L-methionine</name>
        <dbReference type="ChEBI" id="CHEBI:59789"/>
    </ligand>
</feature>
<dbReference type="KEGG" id="kct:CDEE_0437"/>
<dbReference type="PANTHER" id="PTHR33603:SF1">
    <property type="entry name" value="RIBOSOMAL RNA LARGE SUBUNIT METHYLTRANSFERASE H"/>
    <property type="match status" value="1"/>
</dbReference>
<dbReference type="HOGENOM" id="CLU_100552_2_0_4"/>
<dbReference type="Proteomes" id="UP000011686">
    <property type="component" value="Chromosome"/>
</dbReference>
<dbReference type="EMBL" id="CP003804">
    <property type="protein sequence ID" value="AGF47490.1"/>
    <property type="molecule type" value="Genomic_DNA"/>
</dbReference>
<dbReference type="GO" id="GO:0070038">
    <property type="term" value="F:rRNA (pseudouridine-N3-)-methyltransferase activity"/>
    <property type="evidence" value="ECO:0007669"/>
    <property type="project" value="UniProtKB-UniRule"/>
</dbReference>
<proteinExistence type="inferred from homology"/>
<dbReference type="eggNOG" id="COG1576">
    <property type="taxonomic scope" value="Bacteria"/>
</dbReference>
<keyword evidence="4 6" id="KW-0949">S-adenosyl-L-methionine</keyword>
<dbReference type="PANTHER" id="PTHR33603">
    <property type="entry name" value="METHYLTRANSFERASE"/>
    <property type="match status" value="1"/>
</dbReference>
<dbReference type="NCBIfam" id="NF000986">
    <property type="entry name" value="PRK00103.1-4"/>
    <property type="match status" value="1"/>
</dbReference>
<dbReference type="PATRIC" id="fig|1208918.3.peg.186"/>
<reference evidence="7 8" key="1">
    <citation type="journal article" date="2013" name="Genome Biol. Evol.">
        <title>Genome evolution and phylogenomic analysis of candidatus kinetoplastibacterium, the betaproteobacterial endosymbionts of strigomonas and angomonas.</title>
        <authorList>
            <person name="Alves J.M."/>
            <person name="Serrano M.G."/>
            <person name="Maia da Silva F."/>
            <person name="Voegtly L.J."/>
            <person name="Matveyev A.V."/>
            <person name="Teixeira M.M."/>
            <person name="Camargo E.P."/>
            <person name="Buck G.A."/>
        </authorList>
    </citation>
    <scope>NUCLEOTIDE SEQUENCE [LARGE SCALE GENOMIC DNA]</scope>
    <source>
        <strain evidence="7 8">TCC036E</strain>
    </source>
</reference>
<dbReference type="STRING" id="1208918.CDEE_0437"/>
<keyword evidence="6" id="KW-0963">Cytoplasm</keyword>
<evidence type="ECO:0000256" key="1">
    <source>
        <dbReference type="ARBA" id="ARBA00022552"/>
    </source>
</evidence>
<accession>M1M5Q7</accession>
<dbReference type="HAMAP" id="MF_00658">
    <property type="entry name" value="23SrRNA_methyltr_H"/>
    <property type="match status" value="1"/>
</dbReference>
<protein>
    <recommendedName>
        <fullName evidence="6">Ribosomal RNA large subunit methyltransferase H</fullName>
        <ecNumber evidence="6">2.1.1.177</ecNumber>
    </recommendedName>
    <alternativeName>
        <fullName evidence="6">23S rRNA (pseudouridine1915-N3)-methyltransferase</fullName>
    </alternativeName>
    <alternativeName>
        <fullName evidence="6">23S rRNA m3Psi1915 methyltransferase</fullName>
    </alternativeName>
    <alternativeName>
        <fullName evidence="6">rRNA (pseudouridine-N3-)-methyltransferase RlmH</fullName>
    </alternativeName>
</protein>
<keyword evidence="1 6" id="KW-0698">rRNA processing</keyword>
<sequence>MIKITIITVSGNMPKAISSIWEEYKKRINKNYRIELKEIKPEQRNKNKTTIQSILEEGKRIVLAIPHNSYIIALDEKGEDYDTRSFAMYFNNISGKDITFIIGGADGLDESVKKICNKKIKLSSLTFPHHMVKIILIEQLYRVYSILNNHPYHRD</sequence>
<dbReference type="InterPro" id="IPR029028">
    <property type="entry name" value="Alpha/beta_knot_MTases"/>
</dbReference>
<keyword evidence="2 6" id="KW-0489">Methyltransferase</keyword>
<comment type="similarity">
    <text evidence="5 6">Belongs to the RNA methyltransferase RlmH family.</text>
</comment>
<comment type="subcellular location">
    <subcellularLocation>
        <location evidence="6">Cytoplasm</location>
    </subcellularLocation>
</comment>
<dbReference type="PIRSF" id="PIRSF004505">
    <property type="entry name" value="MT_bac"/>
    <property type="match status" value="1"/>
</dbReference>
<dbReference type="InterPro" id="IPR029026">
    <property type="entry name" value="tRNA_m1G_MTases_N"/>
</dbReference>
<dbReference type="SUPFAM" id="SSF75217">
    <property type="entry name" value="alpha/beta knot"/>
    <property type="match status" value="1"/>
</dbReference>
<evidence type="ECO:0000256" key="6">
    <source>
        <dbReference type="HAMAP-Rule" id="MF_00658"/>
    </source>
</evidence>
<dbReference type="CDD" id="cd18081">
    <property type="entry name" value="RlmH-like"/>
    <property type="match status" value="1"/>
</dbReference>
<name>M1M5Q7_9PROT</name>
<evidence type="ECO:0000313" key="8">
    <source>
        <dbReference type="Proteomes" id="UP000011686"/>
    </source>
</evidence>
<keyword evidence="8" id="KW-1185">Reference proteome</keyword>
<evidence type="ECO:0000256" key="3">
    <source>
        <dbReference type="ARBA" id="ARBA00022679"/>
    </source>
</evidence>
<keyword evidence="3 6" id="KW-0808">Transferase</keyword>
<comment type="subunit">
    <text evidence="6">Homodimer.</text>
</comment>
<dbReference type="Pfam" id="PF02590">
    <property type="entry name" value="SPOUT_MTase"/>
    <property type="match status" value="1"/>
</dbReference>
<dbReference type="EC" id="2.1.1.177" evidence="6"/>
<feature type="binding site" evidence="6">
    <location>
        <position position="74"/>
    </location>
    <ligand>
        <name>S-adenosyl-L-methionine</name>
        <dbReference type="ChEBI" id="CHEBI:59789"/>
    </ligand>
</feature>
<dbReference type="GO" id="GO:0005737">
    <property type="term" value="C:cytoplasm"/>
    <property type="evidence" value="ECO:0007669"/>
    <property type="project" value="UniProtKB-SubCell"/>
</dbReference>
<comment type="function">
    <text evidence="6">Specifically methylates the pseudouridine at position 1915 (m3Psi1915) in 23S rRNA.</text>
</comment>
<feature type="binding site" evidence="6">
    <location>
        <begin position="122"/>
        <end position="127"/>
    </location>
    <ligand>
        <name>S-adenosyl-L-methionine</name>
        <dbReference type="ChEBI" id="CHEBI:59789"/>
    </ligand>
</feature>
<evidence type="ECO:0000256" key="4">
    <source>
        <dbReference type="ARBA" id="ARBA00022691"/>
    </source>
</evidence>